<evidence type="ECO:0000256" key="1">
    <source>
        <dbReference type="ARBA" id="ARBA00009986"/>
    </source>
</evidence>
<dbReference type="PANTHER" id="PTHR42991">
    <property type="entry name" value="ALDEHYDE DEHYDROGENASE"/>
    <property type="match status" value="1"/>
</dbReference>
<dbReference type="EMBL" id="AP021906">
    <property type="protein sequence ID" value="BBP86951.1"/>
    <property type="molecule type" value="Genomic_DNA"/>
</dbReference>
<dbReference type="InterPro" id="IPR015590">
    <property type="entry name" value="Aldehyde_DH_dom"/>
</dbReference>
<dbReference type="InterPro" id="IPR016161">
    <property type="entry name" value="Ald_DH/histidinol_DH"/>
</dbReference>
<proteinExistence type="inferred from homology"/>
<dbReference type="Pfam" id="PF00171">
    <property type="entry name" value="Aldedh"/>
    <property type="match status" value="1"/>
</dbReference>
<dbReference type="PANTHER" id="PTHR42991:SF1">
    <property type="entry name" value="ALDEHYDE DEHYDROGENASE"/>
    <property type="match status" value="1"/>
</dbReference>
<dbReference type="Proteomes" id="UP000464658">
    <property type="component" value="Chromosome"/>
</dbReference>
<dbReference type="SUPFAM" id="SSF53720">
    <property type="entry name" value="ALDH-like"/>
    <property type="match status" value="1"/>
</dbReference>
<protein>
    <recommendedName>
        <fullName evidence="3">Aldehyde dehydrogenase domain-containing protein</fullName>
    </recommendedName>
</protein>
<gene>
    <name evidence="4" type="ORF">BsIDN1_05690</name>
</gene>
<name>A0A5S9M1U4_BACIA</name>
<accession>A0A5S9M1U4</accession>
<evidence type="ECO:0000313" key="5">
    <source>
        <dbReference type="Proteomes" id="UP000464658"/>
    </source>
</evidence>
<sequence length="62" mass="7048">MWHYTQQKELETGGVVINGTSNFRLDHWPYGGIKRSGLGREGPRFAIEEMTETKMVVLPQGL</sequence>
<evidence type="ECO:0000256" key="2">
    <source>
        <dbReference type="ARBA" id="ARBA00023002"/>
    </source>
</evidence>
<evidence type="ECO:0000313" key="4">
    <source>
        <dbReference type="EMBL" id="BBP86951.1"/>
    </source>
</evidence>
<organism evidence="4 5">
    <name type="scientific">Bacillus safensis</name>
    <dbReference type="NCBI Taxonomy" id="561879"/>
    <lineage>
        <taxon>Bacteria</taxon>
        <taxon>Bacillati</taxon>
        <taxon>Bacillota</taxon>
        <taxon>Bacilli</taxon>
        <taxon>Bacillales</taxon>
        <taxon>Bacillaceae</taxon>
        <taxon>Bacillus</taxon>
    </lineage>
</organism>
<evidence type="ECO:0000259" key="3">
    <source>
        <dbReference type="Pfam" id="PF00171"/>
    </source>
</evidence>
<keyword evidence="2" id="KW-0560">Oxidoreductase</keyword>
<dbReference type="Gene3D" id="3.40.309.10">
    <property type="entry name" value="Aldehyde Dehydrogenase, Chain A, domain 2"/>
    <property type="match status" value="1"/>
</dbReference>
<dbReference type="AlphaFoldDB" id="A0A5S9M1U4"/>
<dbReference type="InterPro" id="IPR016163">
    <property type="entry name" value="Ald_DH_C"/>
</dbReference>
<feature type="domain" description="Aldehyde dehydrogenase" evidence="3">
    <location>
        <begin position="7"/>
        <end position="56"/>
    </location>
</feature>
<dbReference type="InterPro" id="IPR051020">
    <property type="entry name" value="ALDH-related_metabolic_enz"/>
</dbReference>
<dbReference type="GO" id="GO:0008911">
    <property type="term" value="F:lactaldehyde dehydrogenase (NAD+) activity"/>
    <property type="evidence" value="ECO:0007669"/>
    <property type="project" value="TreeGrafter"/>
</dbReference>
<comment type="similarity">
    <text evidence="1">Belongs to the aldehyde dehydrogenase family.</text>
</comment>
<reference evidence="4 5" key="1">
    <citation type="submission" date="2019-12" db="EMBL/GenBank/DDBJ databases">
        <title>Full genome sequence of a Bacillus safensis strain isolated from commercially available natto in Indonesia.</title>
        <authorList>
            <person name="Yoshida M."/>
            <person name="Uomi M."/>
            <person name="Waturangi D."/>
            <person name="Ekaputri J.J."/>
            <person name="Setiamarga D.H.E."/>
        </authorList>
    </citation>
    <scope>NUCLEOTIDE SEQUENCE [LARGE SCALE GENOMIC DNA]</scope>
    <source>
        <strain evidence="4 5">IDN1</strain>
    </source>
</reference>